<dbReference type="EMBL" id="CAEUNJ010000160">
    <property type="protein sequence ID" value="CAB4373079.1"/>
    <property type="molecule type" value="Genomic_DNA"/>
</dbReference>
<dbReference type="EMBL" id="CAEZTY010000170">
    <property type="protein sequence ID" value="CAB4604038.1"/>
    <property type="molecule type" value="Genomic_DNA"/>
</dbReference>
<dbReference type="EMBL" id="CAFBOK010000032">
    <property type="protein sequence ID" value="CAB4975899.1"/>
    <property type="molecule type" value="Genomic_DNA"/>
</dbReference>
<evidence type="ECO:0000313" key="4">
    <source>
        <dbReference type="EMBL" id="CAB4373079.1"/>
    </source>
</evidence>
<dbReference type="EMBL" id="CAFAAD010000147">
    <property type="protein sequence ID" value="CAB4802312.1"/>
    <property type="molecule type" value="Genomic_DNA"/>
</dbReference>
<keyword evidence="2" id="KW-0067">ATP-binding</keyword>
<dbReference type="Pfam" id="PF03477">
    <property type="entry name" value="ATP-cone"/>
    <property type="match status" value="1"/>
</dbReference>
<dbReference type="GO" id="GO:0005524">
    <property type="term" value="F:ATP binding"/>
    <property type="evidence" value="ECO:0007669"/>
    <property type="project" value="UniProtKB-KW"/>
</dbReference>
<feature type="domain" description="ATP-cone" evidence="3">
    <location>
        <begin position="1"/>
        <end position="90"/>
    </location>
</feature>
<evidence type="ECO:0000313" key="5">
    <source>
        <dbReference type="EMBL" id="CAB4604038.1"/>
    </source>
</evidence>
<evidence type="ECO:0000259" key="3">
    <source>
        <dbReference type="PROSITE" id="PS51161"/>
    </source>
</evidence>
<dbReference type="HAMAP" id="MF_00440">
    <property type="entry name" value="NrdR"/>
    <property type="match status" value="1"/>
</dbReference>
<evidence type="ECO:0000313" key="10">
    <source>
        <dbReference type="EMBL" id="CAB5078548.1"/>
    </source>
</evidence>
<protein>
    <submittedName>
        <fullName evidence="5">Unannotated protein</fullName>
    </submittedName>
</protein>
<proteinExistence type="inferred from homology"/>
<dbReference type="PROSITE" id="PS51161">
    <property type="entry name" value="ATP_CONE"/>
    <property type="match status" value="1"/>
</dbReference>
<sequence>MVVVKRSGDRVPFEQNKINEGIAAAAKGRPIEEEIILLTAAAIAEELRLVGPEVTSEQVGFAVLEHLRELDHVAYMRFVSVYKGFDDAADFQREITLLTKATEPKRHDSRA</sequence>
<evidence type="ECO:0000256" key="1">
    <source>
        <dbReference type="ARBA" id="ARBA00022741"/>
    </source>
</evidence>
<evidence type="ECO:0000313" key="9">
    <source>
        <dbReference type="EMBL" id="CAB4975899.1"/>
    </source>
</evidence>
<evidence type="ECO:0000313" key="6">
    <source>
        <dbReference type="EMBL" id="CAB4638151.1"/>
    </source>
</evidence>
<keyword evidence="1" id="KW-0547">Nucleotide-binding</keyword>
<reference evidence="5" key="1">
    <citation type="submission" date="2020-05" db="EMBL/GenBank/DDBJ databases">
        <authorList>
            <person name="Chiriac C."/>
            <person name="Salcher M."/>
            <person name="Ghai R."/>
            <person name="Kavagutti S V."/>
        </authorList>
    </citation>
    <scope>NUCLEOTIDE SEQUENCE</scope>
</reference>
<evidence type="ECO:0000256" key="2">
    <source>
        <dbReference type="ARBA" id="ARBA00022840"/>
    </source>
</evidence>
<dbReference type="EMBL" id="CAFBRD010000127">
    <property type="protein sequence ID" value="CAB5078548.1"/>
    <property type="molecule type" value="Genomic_DNA"/>
</dbReference>
<dbReference type="InterPro" id="IPR003796">
    <property type="entry name" value="RNR_NrdR-like"/>
</dbReference>
<dbReference type="PANTHER" id="PTHR30455:SF2">
    <property type="entry name" value="TRANSCRIPTIONAL REPRESSOR NRDR"/>
    <property type="match status" value="1"/>
</dbReference>
<evidence type="ECO:0000313" key="7">
    <source>
        <dbReference type="EMBL" id="CAB4802312.1"/>
    </source>
</evidence>
<dbReference type="AlphaFoldDB" id="A0A6J6H5J1"/>
<gene>
    <name evidence="5" type="ORF">UFOPK1762_02129</name>
    <name evidence="6" type="ORF">UFOPK1906_01905</name>
    <name evidence="7" type="ORF">UFOPK2969_01538</name>
    <name evidence="8" type="ORF">UFOPK3010_01517</name>
    <name evidence="9" type="ORF">UFOPK3927_00421</name>
    <name evidence="4" type="ORF">UFOPK4201_02133</name>
    <name evidence="10" type="ORF">UFOPK4371_01699</name>
</gene>
<dbReference type="GO" id="GO:0008270">
    <property type="term" value="F:zinc ion binding"/>
    <property type="evidence" value="ECO:0007669"/>
    <property type="project" value="InterPro"/>
</dbReference>
<dbReference type="InterPro" id="IPR005144">
    <property type="entry name" value="ATP-cone_dom"/>
</dbReference>
<dbReference type="PANTHER" id="PTHR30455">
    <property type="entry name" value="TRANSCRIPTIONAL REPRESSOR NRDR"/>
    <property type="match status" value="1"/>
</dbReference>
<dbReference type="GO" id="GO:0045892">
    <property type="term" value="P:negative regulation of DNA-templated transcription"/>
    <property type="evidence" value="ECO:0007669"/>
    <property type="project" value="InterPro"/>
</dbReference>
<accession>A0A6J6H5J1</accession>
<dbReference type="EMBL" id="CAFAAM010000261">
    <property type="protein sequence ID" value="CAB4816922.1"/>
    <property type="molecule type" value="Genomic_DNA"/>
</dbReference>
<organism evidence="5">
    <name type="scientific">freshwater metagenome</name>
    <dbReference type="NCBI Taxonomy" id="449393"/>
    <lineage>
        <taxon>unclassified sequences</taxon>
        <taxon>metagenomes</taxon>
        <taxon>ecological metagenomes</taxon>
    </lineage>
</organism>
<evidence type="ECO:0000313" key="8">
    <source>
        <dbReference type="EMBL" id="CAB4816922.1"/>
    </source>
</evidence>
<name>A0A6J6H5J1_9ZZZZ</name>
<dbReference type="EMBL" id="CAEZVC010000190">
    <property type="protein sequence ID" value="CAB4638151.1"/>
    <property type="molecule type" value="Genomic_DNA"/>
</dbReference>